<keyword evidence="2" id="KW-1185">Reference proteome</keyword>
<dbReference type="Proteomes" id="UP001054252">
    <property type="component" value="Unassembled WGS sequence"/>
</dbReference>
<dbReference type="AlphaFoldDB" id="A0AAV5MDH2"/>
<comment type="caution">
    <text evidence="1">The sequence shown here is derived from an EMBL/GenBank/DDBJ whole genome shotgun (WGS) entry which is preliminary data.</text>
</comment>
<evidence type="ECO:0000313" key="1">
    <source>
        <dbReference type="EMBL" id="GKV47931.1"/>
    </source>
</evidence>
<reference evidence="1 2" key="1">
    <citation type="journal article" date="2021" name="Commun. Biol.">
        <title>The genome of Shorea leprosula (Dipterocarpaceae) highlights the ecological relevance of drought in aseasonal tropical rainforests.</title>
        <authorList>
            <person name="Ng K.K.S."/>
            <person name="Kobayashi M.J."/>
            <person name="Fawcett J.A."/>
            <person name="Hatakeyama M."/>
            <person name="Paape T."/>
            <person name="Ng C.H."/>
            <person name="Ang C.C."/>
            <person name="Tnah L.H."/>
            <person name="Lee C.T."/>
            <person name="Nishiyama T."/>
            <person name="Sese J."/>
            <person name="O'Brien M.J."/>
            <person name="Copetti D."/>
            <person name="Mohd Noor M.I."/>
            <person name="Ong R.C."/>
            <person name="Putra M."/>
            <person name="Sireger I.Z."/>
            <person name="Indrioko S."/>
            <person name="Kosugi Y."/>
            <person name="Izuno A."/>
            <person name="Isagi Y."/>
            <person name="Lee S.L."/>
            <person name="Shimizu K.K."/>
        </authorList>
    </citation>
    <scope>NUCLEOTIDE SEQUENCE [LARGE SCALE GENOMIC DNA]</scope>
    <source>
        <strain evidence="1">214</strain>
    </source>
</reference>
<accession>A0AAV5MDH2</accession>
<gene>
    <name evidence="1" type="ORF">SLEP1_g54782</name>
</gene>
<organism evidence="1 2">
    <name type="scientific">Rubroshorea leprosula</name>
    <dbReference type="NCBI Taxonomy" id="152421"/>
    <lineage>
        <taxon>Eukaryota</taxon>
        <taxon>Viridiplantae</taxon>
        <taxon>Streptophyta</taxon>
        <taxon>Embryophyta</taxon>
        <taxon>Tracheophyta</taxon>
        <taxon>Spermatophyta</taxon>
        <taxon>Magnoliopsida</taxon>
        <taxon>eudicotyledons</taxon>
        <taxon>Gunneridae</taxon>
        <taxon>Pentapetalae</taxon>
        <taxon>rosids</taxon>
        <taxon>malvids</taxon>
        <taxon>Malvales</taxon>
        <taxon>Dipterocarpaceae</taxon>
        <taxon>Rubroshorea</taxon>
    </lineage>
</organism>
<dbReference type="EMBL" id="BPVZ01000241">
    <property type="protein sequence ID" value="GKV47931.1"/>
    <property type="molecule type" value="Genomic_DNA"/>
</dbReference>
<sequence>MYLLLAVEGGTTTTISAGKRERGRWVLKKITEIWVSGPASEIKKRGLLEPARSQCSVVLGFVCRIWPFNNVLLGF</sequence>
<proteinExistence type="predicted"/>
<evidence type="ECO:0000313" key="2">
    <source>
        <dbReference type="Proteomes" id="UP001054252"/>
    </source>
</evidence>
<protein>
    <submittedName>
        <fullName evidence="1">Uncharacterized protein</fullName>
    </submittedName>
</protein>
<name>A0AAV5MDH2_9ROSI</name>